<evidence type="ECO:0000313" key="3">
    <source>
        <dbReference type="Proteomes" id="UP000095287"/>
    </source>
</evidence>
<dbReference type="GO" id="GO:0071036">
    <property type="term" value="P:nuclear polyadenylation-dependent snoRNA catabolic process"/>
    <property type="evidence" value="ECO:0007669"/>
    <property type="project" value="TreeGrafter"/>
</dbReference>
<dbReference type="GO" id="GO:0071051">
    <property type="term" value="P:poly(A)-dependent snoRNA 3'-end processing"/>
    <property type="evidence" value="ECO:0007669"/>
    <property type="project" value="TreeGrafter"/>
</dbReference>
<dbReference type="GO" id="GO:0000176">
    <property type="term" value="C:nuclear exosome (RNase complex)"/>
    <property type="evidence" value="ECO:0007669"/>
    <property type="project" value="TreeGrafter"/>
</dbReference>
<dbReference type="GO" id="GO:0000175">
    <property type="term" value="F:3'-5'-RNA exonuclease activity"/>
    <property type="evidence" value="ECO:0007669"/>
    <property type="project" value="InterPro"/>
</dbReference>
<organism evidence="3 4">
    <name type="scientific">Steinernema glaseri</name>
    <dbReference type="NCBI Taxonomy" id="37863"/>
    <lineage>
        <taxon>Eukaryota</taxon>
        <taxon>Metazoa</taxon>
        <taxon>Ecdysozoa</taxon>
        <taxon>Nematoda</taxon>
        <taxon>Chromadorea</taxon>
        <taxon>Rhabditida</taxon>
        <taxon>Tylenchina</taxon>
        <taxon>Panagrolaimomorpha</taxon>
        <taxon>Strongyloidoidea</taxon>
        <taxon>Steinernematidae</taxon>
        <taxon>Steinernema</taxon>
    </lineage>
</organism>
<dbReference type="SMART" id="SM00474">
    <property type="entry name" value="35EXOc"/>
    <property type="match status" value="1"/>
</dbReference>
<feature type="domain" description="3'-5' exonuclease" evidence="2">
    <location>
        <begin position="62"/>
        <end position="227"/>
    </location>
</feature>
<evidence type="ECO:0000256" key="1">
    <source>
        <dbReference type="SAM" id="MobiDB-lite"/>
    </source>
</evidence>
<dbReference type="AlphaFoldDB" id="A0A1I7Y632"/>
<dbReference type="InterPro" id="IPR045092">
    <property type="entry name" value="Rrp6-like"/>
</dbReference>
<protein>
    <submittedName>
        <fullName evidence="4">3'-5' exonuclease domain-containing protein</fullName>
    </submittedName>
</protein>
<dbReference type="WBParaSite" id="L893_g12998.t1">
    <property type="protein sequence ID" value="L893_g12998.t1"/>
    <property type="gene ID" value="L893_g12998"/>
</dbReference>
<feature type="region of interest" description="Disordered" evidence="1">
    <location>
        <begin position="290"/>
        <end position="335"/>
    </location>
</feature>
<dbReference type="GO" id="GO:0071038">
    <property type="term" value="P:TRAMP-dependent tRNA surveillance pathway"/>
    <property type="evidence" value="ECO:0007669"/>
    <property type="project" value="TreeGrafter"/>
</dbReference>
<dbReference type="InterPro" id="IPR012337">
    <property type="entry name" value="RNaseH-like_sf"/>
</dbReference>
<dbReference type="SUPFAM" id="SSF53098">
    <property type="entry name" value="Ribonuclease H-like"/>
    <property type="match status" value="1"/>
</dbReference>
<dbReference type="GO" id="GO:0071035">
    <property type="term" value="P:nuclear polyadenylation-dependent rRNA catabolic process"/>
    <property type="evidence" value="ECO:0007669"/>
    <property type="project" value="TreeGrafter"/>
</dbReference>
<evidence type="ECO:0000259" key="2">
    <source>
        <dbReference type="SMART" id="SM00474"/>
    </source>
</evidence>
<dbReference type="GO" id="GO:0005730">
    <property type="term" value="C:nucleolus"/>
    <property type="evidence" value="ECO:0007669"/>
    <property type="project" value="TreeGrafter"/>
</dbReference>
<name>A0A1I7Y632_9BILA</name>
<evidence type="ECO:0000313" key="4">
    <source>
        <dbReference type="WBParaSite" id="L893_g12998.t1"/>
    </source>
</evidence>
<dbReference type="GO" id="GO:0071039">
    <property type="term" value="P:nuclear polyadenylation-dependent CUT catabolic process"/>
    <property type="evidence" value="ECO:0007669"/>
    <property type="project" value="TreeGrafter"/>
</dbReference>
<reference evidence="4" key="1">
    <citation type="submission" date="2016-11" db="UniProtKB">
        <authorList>
            <consortium name="WormBaseParasite"/>
        </authorList>
    </citation>
    <scope>IDENTIFICATION</scope>
</reference>
<accession>A0A1I7Y632</accession>
<sequence length="669" mass="78289">MADKALLEVSFGPYKRTKQFDFKLRRLEVNADGSIQETSLGRLPSKPVTCGPKPEEFDAKKIIFVTNSNELKMLIDVLNKEKEIAVDLEFFRPHDEHFIIGLIQISTWTQDYIIDPLALKEKIALLGAIFANDDIMKVFHGFFDVRMLITTLGFKVMNVLNTYQLTRVLGVERSLQDIVRKYCNVFLDKSRSRKWSKRPLTFDMINYAARDTHYLLYCADRLREEVETRRTNHEDDLLQEAEIKWMDCVDRLPQEAEEMKTTFAQRAHEAITALWTLLVPLLFSVQKDENSVQKNENPLQKNEISVQKNENPVQKRENPVQKNENSEQKRKHHWRSEKHIISELSEMAEKLGMHSDDLIREKTRHELSFCVRDYVSAKLYCIQSNERITEEVLKKLEDRLRQHTGENVRLVLLFDAGRCSYRNYEYEGVVKVEARPEGEEKKIEMAMENKKAEAVEVRPKGKEEHKKTEVVIEMEDSGPVEEDMVFYDCSDAEVFYDCSEAVEEKPLIVQKPQKDFILEIDEDSKSWTLTPEDVAEFKVPPSGEDDYQPVDLIDLISESTEEIEQKMRFKKLLRMVRNTEYQVDPEGWTLNNIVIIDNCHEKEIFDNSWDQEESAKALTEFSLPTAKYQADIQGDLINFEKDSKNRSKKHRKDSGFEDSEDLIYFDKTE</sequence>
<dbReference type="Proteomes" id="UP000095287">
    <property type="component" value="Unplaced"/>
</dbReference>
<dbReference type="GO" id="GO:0071040">
    <property type="term" value="P:nuclear polyadenylation-dependent antisense transcript catabolic process"/>
    <property type="evidence" value="ECO:0007669"/>
    <property type="project" value="TreeGrafter"/>
</dbReference>
<proteinExistence type="predicted"/>
<dbReference type="Pfam" id="PF01612">
    <property type="entry name" value="DNA_pol_A_exo1"/>
    <property type="match status" value="1"/>
</dbReference>
<dbReference type="Gene3D" id="3.30.420.10">
    <property type="entry name" value="Ribonuclease H-like superfamily/Ribonuclease H"/>
    <property type="match status" value="1"/>
</dbReference>
<dbReference type="PANTHER" id="PTHR12124:SF47">
    <property type="entry name" value="EXOSOME COMPONENT 10"/>
    <property type="match status" value="1"/>
</dbReference>
<dbReference type="GO" id="GO:0071037">
    <property type="term" value="P:nuclear polyadenylation-dependent snRNA catabolic process"/>
    <property type="evidence" value="ECO:0007669"/>
    <property type="project" value="TreeGrafter"/>
</dbReference>
<dbReference type="InterPro" id="IPR036397">
    <property type="entry name" value="RNaseH_sf"/>
</dbReference>
<keyword evidence="3" id="KW-1185">Reference proteome</keyword>
<dbReference type="GO" id="GO:0071044">
    <property type="term" value="P:histone mRNA catabolic process"/>
    <property type="evidence" value="ECO:0007669"/>
    <property type="project" value="TreeGrafter"/>
</dbReference>
<dbReference type="PANTHER" id="PTHR12124">
    <property type="entry name" value="POLYMYOSITIS/SCLERODERMA AUTOANTIGEN-RELATED"/>
    <property type="match status" value="1"/>
</dbReference>
<dbReference type="GO" id="GO:0003727">
    <property type="term" value="F:single-stranded RNA binding"/>
    <property type="evidence" value="ECO:0007669"/>
    <property type="project" value="TreeGrafter"/>
</dbReference>
<feature type="compositionally biased region" description="Basic and acidic residues" evidence="1">
    <location>
        <begin position="313"/>
        <end position="328"/>
    </location>
</feature>
<dbReference type="GO" id="GO:0000467">
    <property type="term" value="P:exonucleolytic trimming to generate mature 3'-end of 5.8S rRNA from tricistronic rRNA transcript (SSU-rRNA, 5.8S rRNA, LSU-rRNA)"/>
    <property type="evidence" value="ECO:0007669"/>
    <property type="project" value="InterPro"/>
</dbReference>
<feature type="compositionally biased region" description="Polar residues" evidence="1">
    <location>
        <begin position="292"/>
        <end position="312"/>
    </location>
</feature>
<dbReference type="InterPro" id="IPR002562">
    <property type="entry name" value="3'-5'_exonuclease_dom"/>
</dbReference>